<evidence type="ECO:0000313" key="7">
    <source>
        <dbReference type="EMBL" id="MDX3703191.1"/>
    </source>
</evidence>
<evidence type="ECO:0000256" key="4">
    <source>
        <dbReference type="ARBA" id="ARBA00031367"/>
    </source>
</evidence>
<dbReference type="SUPFAM" id="SSF51735">
    <property type="entry name" value="NAD(P)-binding Rossmann-fold domains"/>
    <property type="match status" value="1"/>
</dbReference>
<dbReference type="Gene3D" id="3.40.50.720">
    <property type="entry name" value="NAD(P)-binding Rossmann-like Domain"/>
    <property type="match status" value="1"/>
</dbReference>
<dbReference type="Pfam" id="PF01370">
    <property type="entry name" value="Epimerase"/>
    <property type="match status" value="2"/>
</dbReference>
<feature type="domain" description="NAD-dependent epimerase/dehydratase" evidence="6">
    <location>
        <begin position="3"/>
        <end position="126"/>
    </location>
</feature>
<accession>A0ABU4NKK4</accession>
<dbReference type="PANTHER" id="PTHR43725:SF53">
    <property type="entry name" value="UDP-ARABINOSE 4-EPIMERASE 1"/>
    <property type="match status" value="1"/>
</dbReference>
<dbReference type="Proteomes" id="UP001271274">
    <property type="component" value="Unassembled WGS sequence"/>
</dbReference>
<evidence type="ECO:0000256" key="3">
    <source>
        <dbReference type="ARBA" id="ARBA00018569"/>
    </source>
</evidence>
<reference evidence="7 8" key="1">
    <citation type="journal article" date="2023" name="Microb. Genom.">
        <title>Mesoterricola silvestris gen. nov., sp. nov., Mesoterricola sediminis sp. nov., Geothrix oryzae sp. nov., Geothrix edaphica sp. nov., Geothrix rubra sp. nov., and Geothrix limicola sp. nov., six novel members of Acidobacteriota isolated from soils.</title>
        <authorList>
            <person name="Weisberg A.J."/>
            <person name="Pearce E."/>
            <person name="Kramer C.G."/>
            <person name="Chang J.H."/>
            <person name="Clarke C.R."/>
        </authorList>
    </citation>
    <scope>NUCLEOTIDE SEQUENCE [LARGE SCALE GENOMIC DNA]</scope>
    <source>
        <strain evidence="7 8">ID09-01A</strain>
    </source>
</reference>
<proteinExistence type="inferred from homology"/>
<evidence type="ECO:0000256" key="1">
    <source>
        <dbReference type="ARBA" id="ARBA00004947"/>
    </source>
</evidence>
<dbReference type="RefSeq" id="WP_046706103.1">
    <property type="nucleotide sequence ID" value="NZ_JARAUR010000077.1"/>
</dbReference>
<name>A0ABU4NKK4_9ACTN</name>
<dbReference type="EMBL" id="JARAYU010000009">
    <property type="protein sequence ID" value="MDX3703191.1"/>
    <property type="molecule type" value="Genomic_DNA"/>
</dbReference>
<comment type="caution">
    <text evidence="7">The sequence shown here is derived from an EMBL/GenBank/DDBJ whole genome shotgun (WGS) entry which is preliminary data.</text>
</comment>
<organism evidence="7 8">
    <name type="scientific">Streptomyces europaeiscabiei</name>
    <dbReference type="NCBI Taxonomy" id="146819"/>
    <lineage>
        <taxon>Bacteria</taxon>
        <taxon>Bacillati</taxon>
        <taxon>Actinomycetota</taxon>
        <taxon>Actinomycetes</taxon>
        <taxon>Kitasatosporales</taxon>
        <taxon>Streptomycetaceae</taxon>
        <taxon>Streptomyces</taxon>
    </lineage>
</organism>
<feature type="domain" description="NAD-dependent epimerase/dehydratase" evidence="6">
    <location>
        <begin position="167"/>
        <end position="279"/>
    </location>
</feature>
<sequence length="350" mass="36628">MLILVTGGAGFIGSHIVTALACAGHEVRVLDSLLPAAHRTAPPIPEGVDWWDADVRDREAVAAALRGVDSVCHQAAMVGLGKDFADAPDYVGCNDLGTAVLLAGMAQAGVGRLVLAGSMVVYGEGRYACARHGVVRPGPRRVVDLKEGRFEPPCPKCGDPLAPGLVSEDAPADPRNVYAATKLAQEHLSAAWARATGGRVAALRYHNVYGPGMPRDTPYAGVASLFRSALERGEAPRVFEDGGQLRDFIHVRDVAAANATALAGVDDLPEGTSRAYNVGSGDPHTVGEMAAALAMAHAGQKLVVTGEYRLGDVRHITASSQRLRDELGWKAQVSFVEGMAEFATAPLRAG</sequence>
<evidence type="ECO:0000259" key="6">
    <source>
        <dbReference type="Pfam" id="PF01370"/>
    </source>
</evidence>
<keyword evidence="8" id="KW-1185">Reference proteome</keyword>
<evidence type="ECO:0000256" key="5">
    <source>
        <dbReference type="ARBA" id="ARBA00033067"/>
    </source>
</evidence>
<dbReference type="PANTHER" id="PTHR43725">
    <property type="entry name" value="UDP-GLUCOSE 4-EPIMERASE"/>
    <property type="match status" value="1"/>
</dbReference>
<dbReference type="InterPro" id="IPR001509">
    <property type="entry name" value="Epimerase_deHydtase"/>
</dbReference>
<protein>
    <recommendedName>
        <fullName evidence="3">UDP-glucose 4-epimerase</fullName>
    </recommendedName>
    <alternativeName>
        <fullName evidence="5">Galactowaldenase</fullName>
    </alternativeName>
    <alternativeName>
        <fullName evidence="4">UDP-galactose 4-epimerase</fullName>
    </alternativeName>
</protein>
<comment type="pathway">
    <text evidence="1">Carbohydrate metabolism; galactose metabolism.</text>
</comment>
<evidence type="ECO:0000256" key="2">
    <source>
        <dbReference type="ARBA" id="ARBA00007637"/>
    </source>
</evidence>
<evidence type="ECO:0000313" key="8">
    <source>
        <dbReference type="Proteomes" id="UP001271274"/>
    </source>
</evidence>
<comment type="similarity">
    <text evidence="2">Belongs to the NAD(P)-dependent epimerase/dehydratase family.</text>
</comment>
<gene>
    <name evidence="7" type="ORF">PV662_26190</name>
</gene>
<dbReference type="InterPro" id="IPR036291">
    <property type="entry name" value="NAD(P)-bd_dom_sf"/>
</dbReference>